<reference evidence="2" key="1">
    <citation type="submission" date="2021-01" db="EMBL/GenBank/DDBJ databases">
        <title>Metabolic potential, ecology and presence of endohyphal bacteria is reflected in genomic diversity of Mucoromycotina.</title>
        <authorList>
            <person name="Muszewska A."/>
            <person name="Okrasinska A."/>
            <person name="Steczkiewicz K."/>
            <person name="Drgas O."/>
            <person name="Orlowska M."/>
            <person name="Perlinska-Lenart U."/>
            <person name="Aleksandrzak-Piekarczyk T."/>
            <person name="Szatraj K."/>
            <person name="Zielenkiewicz U."/>
            <person name="Pilsyk S."/>
            <person name="Malc E."/>
            <person name="Mieczkowski P."/>
            <person name="Kruszewska J.S."/>
            <person name="Biernat P."/>
            <person name="Pawlowska J."/>
        </authorList>
    </citation>
    <scope>NUCLEOTIDE SEQUENCE</scope>
    <source>
        <strain evidence="2">WA0000018081</strain>
    </source>
</reference>
<gene>
    <name evidence="2" type="ORF">INT48_005373</name>
</gene>
<feature type="region of interest" description="Disordered" evidence="1">
    <location>
        <begin position="20"/>
        <end position="48"/>
    </location>
</feature>
<accession>A0A8H7SHA8</accession>
<feature type="compositionally biased region" description="Polar residues" evidence="1">
    <location>
        <begin position="22"/>
        <end position="41"/>
    </location>
</feature>
<comment type="caution">
    <text evidence="2">The sequence shown here is derived from an EMBL/GenBank/DDBJ whole genome shotgun (WGS) entry which is preliminary data.</text>
</comment>
<name>A0A8H7SHA8_9FUNG</name>
<organism evidence="2 3">
    <name type="scientific">Thamnidium elegans</name>
    <dbReference type="NCBI Taxonomy" id="101142"/>
    <lineage>
        <taxon>Eukaryota</taxon>
        <taxon>Fungi</taxon>
        <taxon>Fungi incertae sedis</taxon>
        <taxon>Mucoromycota</taxon>
        <taxon>Mucoromycotina</taxon>
        <taxon>Mucoromycetes</taxon>
        <taxon>Mucorales</taxon>
        <taxon>Mucorineae</taxon>
        <taxon>Mucoraceae</taxon>
        <taxon>Thamnidium</taxon>
    </lineage>
</organism>
<evidence type="ECO:0000313" key="2">
    <source>
        <dbReference type="EMBL" id="KAG2228423.1"/>
    </source>
</evidence>
<protein>
    <submittedName>
        <fullName evidence="2">Uncharacterized protein</fullName>
    </submittedName>
</protein>
<dbReference type="AlphaFoldDB" id="A0A8H7SHA8"/>
<evidence type="ECO:0000313" key="3">
    <source>
        <dbReference type="Proteomes" id="UP000613177"/>
    </source>
</evidence>
<proteinExistence type="predicted"/>
<dbReference type="EMBL" id="JAEPRE010000486">
    <property type="protein sequence ID" value="KAG2228423.1"/>
    <property type="molecule type" value="Genomic_DNA"/>
</dbReference>
<sequence>MTKNRADLDKHRAACTECDQPFNKTQTDPDLCQHKTTSSRRVSTEPKRATRNQLYASTNIPISRSKKNNRTTNLNISSDQVDSLAVSGIDNNEPKQDKEVVIIDSNFSYEDYADSDTDTELTPAKEDQKESTKCTPSYKVDSLLNYTDDDFQNGTGSIASCPSDASTVENENYYTRLKEPQTESSTQEMLAGLENVEVVVRDEEWAARNNMNAFLSVAKGSTEPLRFMEI</sequence>
<evidence type="ECO:0000256" key="1">
    <source>
        <dbReference type="SAM" id="MobiDB-lite"/>
    </source>
</evidence>
<dbReference type="Proteomes" id="UP000613177">
    <property type="component" value="Unassembled WGS sequence"/>
</dbReference>
<feature type="non-terminal residue" evidence="2">
    <location>
        <position position="1"/>
    </location>
</feature>
<keyword evidence="3" id="KW-1185">Reference proteome</keyword>
<feature type="compositionally biased region" description="Basic and acidic residues" evidence="1">
    <location>
        <begin position="123"/>
        <end position="132"/>
    </location>
</feature>
<feature type="region of interest" description="Disordered" evidence="1">
    <location>
        <begin position="113"/>
        <end position="133"/>
    </location>
</feature>
<dbReference type="Gene3D" id="3.40.630.10">
    <property type="entry name" value="Zn peptidases"/>
    <property type="match status" value="1"/>
</dbReference>